<dbReference type="PANTHER" id="PTHR33609">
    <property type="entry name" value="LOW CALCIUM RESPONSE LOCUS PROTEIN S"/>
    <property type="match status" value="1"/>
</dbReference>
<dbReference type="GO" id="GO:0003677">
    <property type="term" value="F:DNA binding"/>
    <property type="evidence" value="ECO:0007669"/>
    <property type="project" value="InterPro"/>
</dbReference>
<evidence type="ECO:0000313" key="4">
    <source>
        <dbReference type="EMBL" id="EKS02004.1"/>
    </source>
</evidence>
<evidence type="ECO:0000256" key="1">
    <source>
        <dbReference type="SAM" id="Coils"/>
    </source>
</evidence>
<keyword evidence="1" id="KW-0175">Coiled coil</keyword>
<evidence type="ECO:0000313" key="5">
    <source>
        <dbReference type="Proteomes" id="UP000001343"/>
    </source>
</evidence>
<dbReference type="GO" id="GO:0006313">
    <property type="term" value="P:DNA transposition"/>
    <property type="evidence" value="ECO:0007669"/>
    <property type="project" value="InterPro"/>
</dbReference>
<name>A0AA87MSJ4_9LEPT</name>
<dbReference type="SUPFAM" id="SSF46689">
    <property type="entry name" value="Homeodomain-like"/>
    <property type="match status" value="1"/>
</dbReference>
<sequence length="100" mass="11926">MKSSQEHKILEENMKKRFSEDQIHKILKESESGISTPELCRKYGISGNTFYRWRSKYGGLELNDLKRMKTLEEENSRLKKLYAELALENEAIKMLLEKKW</sequence>
<evidence type="ECO:0000313" key="3">
    <source>
        <dbReference type="EMBL" id="EKR99426.1"/>
    </source>
</evidence>
<dbReference type="PANTHER" id="PTHR33609:SF1">
    <property type="entry name" value="TRANSPOSASE"/>
    <property type="match status" value="1"/>
</dbReference>
<proteinExistence type="predicted"/>
<accession>A0AA87MSJ4</accession>
<dbReference type="InterPro" id="IPR009057">
    <property type="entry name" value="Homeodomain-like_sf"/>
</dbReference>
<dbReference type="EMBL" id="AKWM02000053">
    <property type="protein sequence ID" value="EKR99426.1"/>
    <property type="molecule type" value="Genomic_DNA"/>
</dbReference>
<dbReference type="GO" id="GO:0004803">
    <property type="term" value="F:transposase activity"/>
    <property type="evidence" value="ECO:0007669"/>
    <property type="project" value="InterPro"/>
</dbReference>
<feature type="coiled-coil region" evidence="1">
    <location>
        <begin position="68"/>
        <end position="98"/>
    </location>
</feature>
<reference evidence="4 5" key="2">
    <citation type="journal article" date="2014" name="Int. J. Syst. Evol. Microbiol.">
        <title>Leptospira mayottensis sp. nov., a pathogenic species of the genus Leptospira isolated from humans.</title>
        <authorList>
            <person name="Bourhy P."/>
            <person name="Collet L."/>
            <person name="Brisse S."/>
            <person name="Picardeau M."/>
        </authorList>
    </citation>
    <scope>NUCLEOTIDE SEQUENCE [LARGE SCALE GENOMIC DNA]</scope>
    <source>
        <strain evidence="4 5">200901122</strain>
    </source>
</reference>
<dbReference type="InterPro" id="IPR052546">
    <property type="entry name" value="Transposase_8_domain"/>
</dbReference>
<gene>
    <name evidence="3" type="ORF">LEP1GSC125_0512</name>
    <name evidence="2" type="ORF">LEP1GSC125_1985</name>
    <name evidence="4" type="ORF">LEP1GSC125_2975</name>
</gene>
<dbReference type="Gene3D" id="1.10.10.60">
    <property type="entry name" value="Homeodomain-like"/>
    <property type="match status" value="1"/>
</dbReference>
<protein>
    <submittedName>
        <fullName evidence="4">Transposase</fullName>
    </submittedName>
</protein>
<dbReference type="EMBL" id="AKWM02000003">
    <property type="protein sequence ID" value="EKS02004.1"/>
    <property type="molecule type" value="Genomic_DNA"/>
</dbReference>
<dbReference type="Proteomes" id="UP000001343">
    <property type="component" value="Unassembled WGS sequence"/>
</dbReference>
<comment type="caution">
    <text evidence="4">The sequence shown here is derived from an EMBL/GenBank/DDBJ whole genome shotgun (WGS) entry which is preliminary data.</text>
</comment>
<dbReference type="Pfam" id="PF01527">
    <property type="entry name" value="HTH_Tnp_1"/>
    <property type="match status" value="1"/>
</dbReference>
<dbReference type="InterPro" id="IPR002514">
    <property type="entry name" value="Transposase_8"/>
</dbReference>
<reference evidence="4" key="1">
    <citation type="submission" date="2012-10" db="EMBL/GenBank/DDBJ databases">
        <authorList>
            <person name="Harkins D.M."/>
            <person name="Durkin A.S."/>
            <person name="Brinkac L.M."/>
            <person name="Haft D.H."/>
            <person name="Selengut J.D."/>
            <person name="Sanka R."/>
            <person name="DePew J."/>
            <person name="Purushe J."/>
            <person name="Picardeau M."/>
            <person name="Werts C."/>
            <person name="Goarant C."/>
            <person name="Vinetz J.M."/>
            <person name="Sutton G.G."/>
            <person name="Nierman W.C."/>
            <person name="Fouts D.E."/>
        </authorList>
    </citation>
    <scope>NUCLEOTIDE SEQUENCE</scope>
    <source>
        <strain evidence="4">200901122</strain>
    </source>
</reference>
<dbReference type="EMBL" id="AKWM02000078">
    <property type="protein sequence ID" value="EKR98561.1"/>
    <property type="molecule type" value="Genomic_DNA"/>
</dbReference>
<evidence type="ECO:0000313" key="2">
    <source>
        <dbReference type="EMBL" id="EKR98561.1"/>
    </source>
</evidence>
<organism evidence="4 5">
    <name type="scientific">Leptospira mayottensis 200901122</name>
    <dbReference type="NCBI Taxonomy" id="1193010"/>
    <lineage>
        <taxon>Bacteria</taxon>
        <taxon>Pseudomonadati</taxon>
        <taxon>Spirochaetota</taxon>
        <taxon>Spirochaetia</taxon>
        <taxon>Leptospirales</taxon>
        <taxon>Leptospiraceae</taxon>
        <taxon>Leptospira</taxon>
    </lineage>
</organism>
<dbReference type="AlphaFoldDB" id="A0AA87MSJ4"/>